<accession>A0A3P7VCQ2</accession>
<gene>
    <name evidence="3" type="ORF">HPLM_LOCUS10789</name>
</gene>
<dbReference type="InterPro" id="IPR044926">
    <property type="entry name" value="RGS_subdomain_2"/>
</dbReference>
<feature type="signal peptide" evidence="1">
    <location>
        <begin position="1"/>
        <end position="16"/>
    </location>
</feature>
<dbReference type="InterPro" id="IPR016137">
    <property type="entry name" value="RGS"/>
</dbReference>
<dbReference type="Gene3D" id="1.10.167.10">
    <property type="entry name" value="Regulator of G-protein Signalling 4, domain 2"/>
    <property type="match status" value="1"/>
</dbReference>
<evidence type="ECO:0000256" key="1">
    <source>
        <dbReference type="SAM" id="SignalP"/>
    </source>
</evidence>
<protein>
    <recommendedName>
        <fullName evidence="2">RGS domain-containing protein</fullName>
    </recommendedName>
</protein>
<dbReference type="Proteomes" id="UP000268014">
    <property type="component" value="Unassembled WGS sequence"/>
</dbReference>
<proteinExistence type="predicted"/>
<evidence type="ECO:0000313" key="4">
    <source>
        <dbReference type="Proteomes" id="UP000268014"/>
    </source>
</evidence>
<dbReference type="Pfam" id="PF00615">
    <property type="entry name" value="RGS"/>
    <property type="match status" value="1"/>
</dbReference>
<feature type="chain" id="PRO_5018182789" description="RGS domain-containing protein" evidence="1">
    <location>
        <begin position="17"/>
        <end position="185"/>
    </location>
</feature>
<dbReference type="OrthoDB" id="354826at2759"/>
<keyword evidence="4" id="KW-1185">Reference proteome</keyword>
<reference evidence="3 4" key="1">
    <citation type="submission" date="2018-11" db="EMBL/GenBank/DDBJ databases">
        <authorList>
            <consortium name="Pathogen Informatics"/>
        </authorList>
    </citation>
    <scope>NUCLEOTIDE SEQUENCE [LARGE SCALE GENOMIC DNA]</scope>
    <source>
        <strain evidence="3 4">MHpl1</strain>
    </source>
</reference>
<dbReference type="InterPro" id="IPR036305">
    <property type="entry name" value="RGS_sf"/>
</dbReference>
<dbReference type="AlphaFoldDB" id="A0A3P7VCQ2"/>
<evidence type="ECO:0000313" key="3">
    <source>
        <dbReference type="EMBL" id="VDO41129.1"/>
    </source>
</evidence>
<keyword evidence="1" id="KW-0732">Signal</keyword>
<organism evidence="3 4">
    <name type="scientific">Haemonchus placei</name>
    <name type="common">Barber's pole worm</name>
    <dbReference type="NCBI Taxonomy" id="6290"/>
    <lineage>
        <taxon>Eukaryota</taxon>
        <taxon>Metazoa</taxon>
        <taxon>Ecdysozoa</taxon>
        <taxon>Nematoda</taxon>
        <taxon>Chromadorea</taxon>
        <taxon>Rhabditida</taxon>
        <taxon>Rhabditina</taxon>
        <taxon>Rhabditomorpha</taxon>
        <taxon>Strongyloidea</taxon>
        <taxon>Trichostrongylidae</taxon>
        <taxon>Haemonchus</taxon>
    </lineage>
</organism>
<evidence type="ECO:0000259" key="2">
    <source>
        <dbReference type="PROSITE" id="PS50132"/>
    </source>
</evidence>
<dbReference type="STRING" id="6290.A0A3P7VCQ2"/>
<sequence>MLVSLFYCLLIRACYSYPYIVERQPIGKLLFREFCESTNHQYFQACLFLNKVEEYETSDDDGKCRRELARSIVCLLAPSSDTPSSSQCCYDQWCSFLPEKTLSSIIAAADSAAQDEEPRTDIFAEAYKYVLRRIFRQNDEWSLIVTDQGRAPTSHGTSNRHLCTGWVKIMTTARADAHNEFFLRS</sequence>
<dbReference type="PROSITE" id="PS50132">
    <property type="entry name" value="RGS"/>
    <property type="match status" value="1"/>
</dbReference>
<dbReference type="SMART" id="SM00315">
    <property type="entry name" value="RGS"/>
    <property type="match status" value="1"/>
</dbReference>
<dbReference type="SUPFAM" id="SSF48097">
    <property type="entry name" value="Regulator of G-protein signaling, RGS"/>
    <property type="match status" value="1"/>
</dbReference>
<feature type="domain" description="RGS" evidence="2">
    <location>
        <begin position="23"/>
        <end position="134"/>
    </location>
</feature>
<name>A0A3P7VCQ2_HAEPC</name>
<dbReference type="EMBL" id="UZAF01017390">
    <property type="protein sequence ID" value="VDO41129.1"/>
    <property type="molecule type" value="Genomic_DNA"/>
</dbReference>